<evidence type="ECO:0000313" key="1">
    <source>
        <dbReference type="EMBL" id="KAK7691079.1"/>
    </source>
</evidence>
<protein>
    <submittedName>
        <fullName evidence="1">Uncharacterized protein</fullName>
    </submittedName>
</protein>
<dbReference type="EMBL" id="JASBNA010000006">
    <property type="protein sequence ID" value="KAK7691079.1"/>
    <property type="molecule type" value="Genomic_DNA"/>
</dbReference>
<organism evidence="1 2">
    <name type="scientific">Cerrena zonata</name>
    <dbReference type="NCBI Taxonomy" id="2478898"/>
    <lineage>
        <taxon>Eukaryota</taxon>
        <taxon>Fungi</taxon>
        <taxon>Dikarya</taxon>
        <taxon>Basidiomycota</taxon>
        <taxon>Agaricomycotina</taxon>
        <taxon>Agaricomycetes</taxon>
        <taxon>Polyporales</taxon>
        <taxon>Cerrenaceae</taxon>
        <taxon>Cerrena</taxon>
    </lineage>
</organism>
<proteinExistence type="predicted"/>
<keyword evidence="2" id="KW-1185">Reference proteome</keyword>
<evidence type="ECO:0000313" key="2">
    <source>
        <dbReference type="Proteomes" id="UP001385951"/>
    </source>
</evidence>
<comment type="caution">
    <text evidence="1">The sequence shown here is derived from an EMBL/GenBank/DDBJ whole genome shotgun (WGS) entry which is preliminary data.</text>
</comment>
<dbReference type="Proteomes" id="UP001385951">
    <property type="component" value="Unassembled WGS sequence"/>
</dbReference>
<reference evidence="1 2" key="1">
    <citation type="submission" date="2022-09" db="EMBL/GenBank/DDBJ databases">
        <authorList>
            <person name="Palmer J.M."/>
        </authorList>
    </citation>
    <scope>NUCLEOTIDE SEQUENCE [LARGE SCALE GENOMIC DNA]</scope>
    <source>
        <strain evidence="1 2">DSM 7382</strain>
    </source>
</reference>
<gene>
    <name evidence="1" type="ORF">QCA50_006182</name>
</gene>
<name>A0AAW0GH45_9APHY</name>
<sequence length="133" mass="15141">MFLMFPPFFLSHPISLPRICRNLELSYASLYSRIFHLVKLPSLTSFFFSHHFLFPVHGLGILFSILTIVHPPSTPQPVLCVSGFFVQCIDLSHAMHIFVLETRSFLSSSTCLELSPVRRVSGIRVRALDDVCF</sequence>
<dbReference type="AlphaFoldDB" id="A0AAW0GH45"/>
<accession>A0AAW0GH45</accession>